<feature type="domain" description="HTH tetR-type" evidence="5">
    <location>
        <begin position="10"/>
        <end position="70"/>
    </location>
</feature>
<dbReference type="PANTHER" id="PTHR30055">
    <property type="entry name" value="HTH-TYPE TRANSCRIPTIONAL REGULATOR RUTR"/>
    <property type="match status" value="1"/>
</dbReference>
<dbReference type="InterPro" id="IPR039536">
    <property type="entry name" value="TetR_C_Proteobacteria"/>
</dbReference>
<dbReference type="EMBL" id="JAIMBW010000001">
    <property type="protein sequence ID" value="MBY4894136.1"/>
    <property type="molecule type" value="Genomic_DNA"/>
</dbReference>
<dbReference type="InterPro" id="IPR023772">
    <property type="entry name" value="DNA-bd_HTH_TetR-type_CS"/>
</dbReference>
<dbReference type="AlphaFoldDB" id="A0A975TSF9"/>
<keyword evidence="2 4" id="KW-0238">DNA-binding</keyword>
<keyword evidence="1" id="KW-0805">Transcription regulation</keyword>
<dbReference type="InterPro" id="IPR050109">
    <property type="entry name" value="HTH-type_TetR-like_transc_reg"/>
</dbReference>
<dbReference type="GO" id="GO:0003700">
    <property type="term" value="F:DNA-binding transcription factor activity"/>
    <property type="evidence" value="ECO:0007669"/>
    <property type="project" value="TreeGrafter"/>
</dbReference>
<proteinExistence type="predicted"/>
<dbReference type="GO" id="GO:0000976">
    <property type="term" value="F:transcription cis-regulatory region binding"/>
    <property type="evidence" value="ECO:0007669"/>
    <property type="project" value="TreeGrafter"/>
</dbReference>
<evidence type="ECO:0000256" key="4">
    <source>
        <dbReference type="PROSITE-ProRule" id="PRU00335"/>
    </source>
</evidence>
<dbReference type="Gene3D" id="1.10.357.10">
    <property type="entry name" value="Tetracycline Repressor, domain 2"/>
    <property type="match status" value="1"/>
</dbReference>
<evidence type="ECO:0000256" key="2">
    <source>
        <dbReference type="ARBA" id="ARBA00023125"/>
    </source>
</evidence>
<dbReference type="Gene3D" id="1.10.10.60">
    <property type="entry name" value="Homeodomain-like"/>
    <property type="match status" value="1"/>
</dbReference>
<dbReference type="InterPro" id="IPR001647">
    <property type="entry name" value="HTH_TetR"/>
</dbReference>
<dbReference type="SUPFAM" id="SSF48498">
    <property type="entry name" value="Tetracyclin repressor-like, C-terminal domain"/>
    <property type="match status" value="1"/>
</dbReference>
<dbReference type="PRINTS" id="PR00455">
    <property type="entry name" value="HTHTETR"/>
</dbReference>
<feature type="DNA-binding region" description="H-T-H motif" evidence="4">
    <location>
        <begin position="33"/>
        <end position="52"/>
    </location>
</feature>
<evidence type="ECO:0000256" key="3">
    <source>
        <dbReference type="ARBA" id="ARBA00023163"/>
    </source>
</evidence>
<dbReference type="Pfam" id="PF14246">
    <property type="entry name" value="TetR_C_7"/>
    <property type="match status" value="1"/>
</dbReference>
<dbReference type="PROSITE" id="PS01081">
    <property type="entry name" value="HTH_TETR_1"/>
    <property type="match status" value="1"/>
</dbReference>
<evidence type="ECO:0000313" key="7">
    <source>
        <dbReference type="EMBL" id="QXL86819.1"/>
    </source>
</evidence>
<dbReference type="SUPFAM" id="SSF46689">
    <property type="entry name" value="Homeodomain-like"/>
    <property type="match status" value="1"/>
</dbReference>
<dbReference type="Pfam" id="PF00440">
    <property type="entry name" value="TetR_N"/>
    <property type="match status" value="1"/>
</dbReference>
<dbReference type="FunFam" id="1.10.10.60:FF:000141">
    <property type="entry name" value="TetR family transcriptional regulator"/>
    <property type="match status" value="1"/>
</dbReference>
<organism evidence="7">
    <name type="scientific">Gymnodinialimonas phycosphaerae</name>
    <dbReference type="NCBI Taxonomy" id="2841589"/>
    <lineage>
        <taxon>Bacteria</taxon>
        <taxon>Pseudomonadati</taxon>
        <taxon>Pseudomonadota</taxon>
        <taxon>Alphaproteobacteria</taxon>
        <taxon>Rhodobacterales</taxon>
        <taxon>Paracoccaceae</taxon>
        <taxon>Gymnodinialimonas</taxon>
    </lineage>
</organism>
<dbReference type="Proteomes" id="UP000693972">
    <property type="component" value="Unassembled WGS sequence"/>
</dbReference>
<dbReference type="InterPro" id="IPR009057">
    <property type="entry name" value="Homeodomain-like_sf"/>
</dbReference>
<sequence length="206" mass="23132">MNAELQIKKGRKYDQVIAGARAVFMREGFEGASVDEIARDAGVSKATLYSYFPDKQHLFLEVLKTECAAQSEVDVLFEQKGLSVEEKLAVICKKLITFLLSDFGQDMFRVCVAESKRFPDLGTAFYASGPKHWGEKISSFLCSDKARAVLDVEDPDLAADQLAQLCRTDLMLKVMFGIEQDPKEEEIDRIVDEAVRTFLARYVRAA</sequence>
<dbReference type="PANTHER" id="PTHR30055:SF146">
    <property type="entry name" value="HTH-TYPE TRANSCRIPTIONAL DUAL REGULATOR CECR"/>
    <property type="match status" value="1"/>
</dbReference>
<evidence type="ECO:0000313" key="6">
    <source>
        <dbReference type="EMBL" id="MBY4894136.1"/>
    </source>
</evidence>
<dbReference type="EMBL" id="CP078073">
    <property type="protein sequence ID" value="QXL86819.1"/>
    <property type="molecule type" value="Genomic_DNA"/>
</dbReference>
<protein>
    <submittedName>
        <fullName evidence="7">TetR/AcrR family transcriptional regulator</fullName>
    </submittedName>
</protein>
<dbReference type="RefSeq" id="WP_257893744.1">
    <property type="nucleotide sequence ID" value="NZ_JAIMBW010000001.1"/>
</dbReference>
<gene>
    <name evidence="6" type="ORF">KUL25_15370</name>
    <name evidence="7" type="ORF">KUL25_15375</name>
</gene>
<keyword evidence="3" id="KW-0804">Transcription</keyword>
<name>A0A975TSF9_9RHOB</name>
<evidence type="ECO:0000256" key="1">
    <source>
        <dbReference type="ARBA" id="ARBA00023015"/>
    </source>
</evidence>
<evidence type="ECO:0000313" key="8">
    <source>
        <dbReference type="Proteomes" id="UP000693972"/>
    </source>
</evidence>
<dbReference type="InterPro" id="IPR036271">
    <property type="entry name" value="Tet_transcr_reg_TetR-rel_C_sf"/>
</dbReference>
<reference evidence="7 8" key="1">
    <citation type="submission" date="2021-07" db="EMBL/GenBank/DDBJ databases">
        <title>Karlodiniumbacter phycospheric gen. nov., sp. nov., a phycosphere bacterium isolated from karlodinium veneficum.</title>
        <authorList>
            <person name="Peng Y."/>
            <person name="Jiang L."/>
            <person name="Lee J."/>
        </authorList>
    </citation>
    <scope>NUCLEOTIDE SEQUENCE</scope>
    <source>
        <strain evidence="7 8">N5</strain>
    </source>
</reference>
<keyword evidence="8" id="KW-1185">Reference proteome</keyword>
<dbReference type="PROSITE" id="PS50977">
    <property type="entry name" value="HTH_TETR_2"/>
    <property type="match status" value="1"/>
</dbReference>
<accession>A0A975TSF9</accession>
<evidence type="ECO:0000259" key="5">
    <source>
        <dbReference type="PROSITE" id="PS50977"/>
    </source>
</evidence>